<dbReference type="Proteomes" id="UP000887226">
    <property type="component" value="Unassembled WGS sequence"/>
</dbReference>
<dbReference type="GO" id="GO:0005737">
    <property type="term" value="C:cytoplasm"/>
    <property type="evidence" value="ECO:0007669"/>
    <property type="project" value="UniProtKB-SubCell"/>
</dbReference>
<dbReference type="Gene3D" id="3.20.20.105">
    <property type="entry name" value="Queuine tRNA-ribosyltransferase-like"/>
    <property type="match status" value="1"/>
</dbReference>
<evidence type="ECO:0000256" key="5">
    <source>
        <dbReference type="HAMAP-Rule" id="MF_03043"/>
    </source>
</evidence>
<evidence type="ECO:0000313" key="8">
    <source>
        <dbReference type="EMBL" id="KAG9245443.1"/>
    </source>
</evidence>
<comment type="cofactor">
    <cofactor evidence="5">
        <name>Zn(2+)</name>
        <dbReference type="ChEBI" id="CHEBI:29105"/>
    </cofactor>
    <text evidence="5">Binds 1 zinc ion per subunit.</text>
</comment>
<feature type="region of interest" description="Disordered" evidence="6">
    <location>
        <begin position="397"/>
        <end position="423"/>
    </location>
</feature>
<dbReference type="GO" id="GO:0046872">
    <property type="term" value="F:metal ion binding"/>
    <property type="evidence" value="ECO:0007669"/>
    <property type="project" value="UniProtKB-KW"/>
</dbReference>
<comment type="function">
    <text evidence="5">Non-catalytic subunit of the queuine tRNA-ribosyltransferase (TGT) that catalyzes the base-exchange of a guanine (G) residue with queuine (Q) at position 34 (anticodon wobble position) in tRNAs with GU(N) anticodons (tRNA-Asp, -Asn, -His and -Tyr), resulting in the hypermodified nucleoside queuosine (7-(((4,5-cis-dihydroxy-2-cyclopenten-1-yl)amino)methyl)-7-deazaguanosine).</text>
</comment>
<dbReference type="HAMAP" id="MF_03043">
    <property type="entry name" value="QTRT2"/>
    <property type="match status" value="1"/>
</dbReference>
<dbReference type="NCBIfam" id="TIGR00449">
    <property type="entry name" value="tgt_general"/>
    <property type="match status" value="1"/>
</dbReference>
<dbReference type="PANTHER" id="PTHR46064:SF1">
    <property type="entry name" value="QUEUINE TRNA-RIBOSYLTRANSFERASE ACCESSORY SUBUNIT 2"/>
    <property type="match status" value="1"/>
</dbReference>
<dbReference type="EMBL" id="MU253847">
    <property type="protein sequence ID" value="KAG9245443.1"/>
    <property type="molecule type" value="Genomic_DNA"/>
</dbReference>
<protein>
    <recommendedName>
        <fullName evidence="5">Queuine tRNA-ribosyltransferase accessory subunit 2</fullName>
    </recommendedName>
    <alternativeName>
        <fullName evidence="5">Queuine tRNA-ribosyltransferase domain-containing protein 1</fullName>
    </alternativeName>
</protein>
<dbReference type="GO" id="GO:0008479">
    <property type="term" value="F:tRNA-guanosine(34) queuine transglycosylase activity"/>
    <property type="evidence" value="ECO:0007669"/>
    <property type="project" value="UniProtKB-UniRule"/>
</dbReference>
<evidence type="ECO:0000256" key="2">
    <source>
        <dbReference type="ARBA" id="ARBA00022694"/>
    </source>
</evidence>
<feature type="binding site" evidence="5">
    <location>
        <position position="332"/>
    </location>
    <ligand>
        <name>Zn(2+)</name>
        <dbReference type="ChEBI" id="CHEBI:29105"/>
    </ligand>
</feature>
<keyword evidence="1 5" id="KW-0963">Cytoplasm</keyword>
<reference evidence="8" key="1">
    <citation type="journal article" date="2021" name="IMA Fungus">
        <title>Genomic characterization of three marine fungi, including Emericellopsis atlantica sp. nov. with signatures of a generalist lifestyle and marine biomass degradation.</title>
        <authorList>
            <person name="Hagestad O.C."/>
            <person name="Hou L."/>
            <person name="Andersen J.H."/>
            <person name="Hansen E.H."/>
            <person name="Altermark B."/>
            <person name="Li C."/>
            <person name="Kuhnert E."/>
            <person name="Cox R.J."/>
            <person name="Crous P.W."/>
            <person name="Spatafora J.W."/>
            <person name="Lail K."/>
            <person name="Amirebrahimi M."/>
            <person name="Lipzen A."/>
            <person name="Pangilinan J."/>
            <person name="Andreopoulos W."/>
            <person name="Hayes R.D."/>
            <person name="Ng V."/>
            <person name="Grigoriev I.V."/>
            <person name="Jackson S.A."/>
            <person name="Sutton T.D.S."/>
            <person name="Dobson A.D.W."/>
            <person name="Rama T."/>
        </authorList>
    </citation>
    <scope>NUCLEOTIDE SEQUENCE</scope>
    <source>
        <strain evidence="8">TRa3180A</strain>
    </source>
</reference>
<name>A0A9P8CFR4_9HELO</name>
<gene>
    <name evidence="8" type="ORF">BJ878DRAFT_18630</name>
</gene>
<keyword evidence="9" id="KW-1185">Reference proteome</keyword>
<comment type="subunit">
    <text evidence="5">Heterodimer of a catalytic subunit and an accessory subunit.</text>
</comment>
<evidence type="ECO:0000256" key="4">
    <source>
        <dbReference type="ARBA" id="ARBA00022833"/>
    </source>
</evidence>
<feature type="binding site" evidence="5">
    <location>
        <position position="358"/>
    </location>
    <ligand>
        <name>Zn(2+)</name>
        <dbReference type="ChEBI" id="CHEBI:29105"/>
    </ligand>
</feature>
<comment type="caution">
    <text evidence="8">The sequence shown here is derived from an EMBL/GenBank/DDBJ whole genome shotgun (WGS) entry which is preliminary data.</text>
</comment>
<dbReference type="SUPFAM" id="SSF51713">
    <property type="entry name" value="tRNA-guanine transglycosylase"/>
    <property type="match status" value="1"/>
</dbReference>
<dbReference type="InterPro" id="IPR050852">
    <property type="entry name" value="Queuine_tRNA-ribosyltrfase"/>
</dbReference>
<evidence type="ECO:0000256" key="3">
    <source>
        <dbReference type="ARBA" id="ARBA00022723"/>
    </source>
</evidence>
<dbReference type="OrthoDB" id="27601at2759"/>
<dbReference type="InterPro" id="IPR002616">
    <property type="entry name" value="tRNA_ribo_trans-like"/>
</dbReference>
<keyword evidence="4 5" id="KW-0862">Zinc</keyword>
<dbReference type="Pfam" id="PF01702">
    <property type="entry name" value="TGT"/>
    <property type="match status" value="1"/>
</dbReference>
<feature type="binding site" evidence="5">
    <location>
        <position position="327"/>
    </location>
    <ligand>
        <name>Zn(2+)</name>
        <dbReference type="ChEBI" id="CHEBI:29105"/>
    </ligand>
</feature>
<dbReference type="InterPro" id="IPR028592">
    <property type="entry name" value="QTRTD1"/>
</dbReference>
<dbReference type="GO" id="GO:0006400">
    <property type="term" value="P:tRNA modification"/>
    <property type="evidence" value="ECO:0007669"/>
    <property type="project" value="InterPro"/>
</dbReference>
<dbReference type="AlphaFoldDB" id="A0A9P8CFR4"/>
<dbReference type="PANTHER" id="PTHR46064">
    <property type="entry name" value="QUEUINE TRNA-RIBOSYLTRANSFERASE ACCESSORY SUBUNIT 2"/>
    <property type="match status" value="1"/>
</dbReference>
<evidence type="ECO:0000259" key="7">
    <source>
        <dbReference type="Pfam" id="PF01702"/>
    </source>
</evidence>
<keyword evidence="3 5" id="KW-0479">Metal-binding</keyword>
<evidence type="ECO:0000256" key="6">
    <source>
        <dbReference type="SAM" id="MobiDB-lite"/>
    </source>
</evidence>
<comment type="similarity">
    <text evidence="5">Belongs to the queuine tRNA-ribosyltransferase family. QTRT2 subfamily.</text>
</comment>
<keyword evidence="2 5" id="KW-0819">tRNA processing</keyword>
<evidence type="ECO:0000313" key="9">
    <source>
        <dbReference type="Proteomes" id="UP000887226"/>
    </source>
</evidence>
<evidence type="ECO:0000256" key="1">
    <source>
        <dbReference type="ARBA" id="ARBA00022490"/>
    </source>
</evidence>
<feature type="binding site" evidence="5">
    <location>
        <position position="329"/>
    </location>
    <ligand>
        <name>Zn(2+)</name>
        <dbReference type="ChEBI" id="CHEBI:29105"/>
    </ligand>
</feature>
<feature type="domain" description="tRNA-guanine(15) transglycosylase-like" evidence="7">
    <location>
        <begin position="23"/>
        <end position="391"/>
    </location>
</feature>
<sequence>MPSEIAKKLAFEILGNVDPVVTSARLGRLSIAGRKDVDTPNFFAVSSRGVIPHMTPDVVASNFNGAGIHIAIEDFIEKKEPPVLKCPGPSPLHTFTALPRTLFTLLAPRRTPAVMSPNANTNTTVSVFTSDGFRQPSNKQYISMIQKLQPDICIPLADIAYGTKPGVKRITKMPGRTEKWVADHIQDCEHQTIFAPILPIDFSSQWEYVNSLEEQANRIAGLAFYDSSLLPDIPATTAMSSLPRLSLDEPASPHHILRQVSLGMDIFTIPFVGFATDAGISLTFTFPKPSSSTENNLNDSGLSTVPLGIDMWNTSHASSTIPITPSCTCYTCTSHHMAFIQHLLSAKEMLGWALIQIHNQHIISEFFKAVRASIKNGTFEMDSEGFARYYESELPAKSGQGPRMRGYHFKSEASEPKRNEKPWTVGLDAQYSALVPDTAVDLKEKEFAEKTTD</sequence>
<feature type="compositionally biased region" description="Basic and acidic residues" evidence="6">
    <location>
        <begin position="409"/>
        <end position="421"/>
    </location>
</feature>
<comment type="subcellular location">
    <subcellularLocation>
        <location evidence="5">Cytoplasm</location>
    </subcellularLocation>
</comment>
<organism evidence="8 9">
    <name type="scientific">Calycina marina</name>
    <dbReference type="NCBI Taxonomy" id="1763456"/>
    <lineage>
        <taxon>Eukaryota</taxon>
        <taxon>Fungi</taxon>
        <taxon>Dikarya</taxon>
        <taxon>Ascomycota</taxon>
        <taxon>Pezizomycotina</taxon>
        <taxon>Leotiomycetes</taxon>
        <taxon>Helotiales</taxon>
        <taxon>Pezizellaceae</taxon>
        <taxon>Calycina</taxon>
    </lineage>
</organism>
<proteinExistence type="inferred from homology"/>
<dbReference type="InterPro" id="IPR036511">
    <property type="entry name" value="TGT-like_sf"/>
</dbReference>
<accession>A0A9P8CFR4</accession>